<protein>
    <recommendedName>
        <fullName evidence="2">DUF72 domain-containing protein</fullName>
    </recommendedName>
</protein>
<sequence length="278" mass="31759">MLASGLLVMEDPQQIKLFEEDAGEVSPPEEGLYLGTSGWSYADWEGTVYPPATPPGGRLTEYARHFATVEIDSTFYGTPRGSTVERWRRIAPTGFLFAAKFPQEITHEKNLIGCKEAADNFVRTMQGLEDRLGPLLLQLPPDFTAEGMEVLSTFLRELPEGPRYVVEVRHRSWVGSELPELLGERGVALTLVDYPKMPRLAEATTDFAYIRWLGNRREFPSGHTHLKKDRDDDLLWWAGVVDRFLEERKTIFAYANNHYQNHSPSTVERFLELRRGDR</sequence>
<dbReference type="SUPFAM" id="SSF117396">
    <property type="entry name" value="TM1631-like"/>
    <property type="match status" value="1"/>
</dbReference>
<organism evidence="1">
    <name type="scientific">uncultured Rubrobacteraceae bacterium</name>
    <dbReference type="NCBI Taxonomy" id="349277"/>
    <lineage>
        <taxon>Bacteria</taxon>
        <taxon>Bacillati</taxon>
        <taxon>Actinomycetota</taxon>
        <taxon>Rubrobacteria</taxon>
        <taxon>Rubrobacterales</taxon>
        <taxon>Rubrobacteraceae</taxon>
        <taxon>environmental samples</taxon>
    </lineage>
</organism>
<evidence type="ECO:0008006" key="2">
    <source>
        <dbReference type="Google" id="ProtNLM"/>
    </source>
</evidence>
<gene>
    <name evidence="1" type="ORF">AVDCRST_MAG28-827</name>
</gene>
<dbReference type="Gene3D" id="3.20.20.410">
    <property type="entry name" value="Protein of unknown function UPF0759"/>
    <property type="match status" value="1"/>
</dbReference>
<reference evidence="1" key="1">
    <citation type="submission" date="2020-02" db="EMBL/GenBank/DDBJ databases">
        <authorList>
            <person name="Meier V. D."/>
        </authorList>
    </citation>
    <scope>NUCLEOTIDE SEQUENCE</scope>
    <source>
        <strain evidence="1">AVDCRST_MAG28</strain>
    </source>
</reference>
<accession>A0A6J4QGJ7</accession>
<dbReference type="EMBL" id="CADCVE010000015">
    <property type="protein sequence ID" value="CAA9444312.1"/>
    <property type="molecule type" value="Genomic_DNA"/>
</dbReference>
<dbReference type="PANTHER" id="PTHR30348:SF4">
    <property type="entry name" value="DUF72 DOMAIN-CONTAINING PROTEIN"/>
    <property type="match status" value="1"/>
</dbReference>
<proteinExistence type="predicted"/>
<dbReference type="PANTHER" id="PTHR30348">
    <property type="entry name" value="UNCHARACTERIZED PROTEIN YECE"/>
    <property type="match status" value="1"/>
</dbReference>
<dbReference type="Pfam" id="PF01904">
    <property type="entry name" value="DUF72"/>
    <property type="match status" value="1"/>
</dbReference>
<dbReference type="InterPro" id="IPR002763">
    <property type="entry name" value="DUF72"/>
</dbReference>
<dbReference type="AlphaFoldDB" id="A0A6J4QGJ7"/>
<name>A0A6J4QGJ7_9ACTN</name>
<evidence type="ECO:0000313" key="1">
    <source>
        <dbReference type="EMBL" id="CAA9444312.1"/>
    </source>
</evidence>
<dbReference type="InterPro" id="IPR036520">
    <property type="entry name" value="UPF0759_sf"/>
</dbReference>